<feature type="domain" description="HIT" evidence="5">
    <location>
        <begin position="5"/>
        <end position="112"/>
    </location>
</feature>
<dbReference type="RefSeq" id="WP_227261339.1">
    <property type="nucleotide sequence ID" value="NZ_BAAADU010000002.1"/>
</dbReference>
<dbReference type="PANTHER" id="PTHR46648">
    <property type="entry name" value="HIT FAMILY PROTEIN 1"/>
    <property type="match status" value="1"/>
</dbReference>
<dbReference type="GO" id="GO:0009117">
    <property type="term" value="P:nucleotide metabolic process"/>
    <property type="evidence" value="ECO:0007669"/>
    <property type="project" value="TreeGrafter"/>
</dbReference>
<dbReference type="PANTHER" id="PTHR46648:SF1">
    <property type="entry name" value="ADENOSINE 5'-MONOPHOSPHORAMIDASE HNT1"/>
    <property type="match status" value="1"/>
</dbReference>
<dbReference type="CDD" id="cd01277">
    <property type="entry name" value="HINT_subgroup"/>
    <property type="match status" value="1"/>
</dbReference>
<sequence>MDDCIFCQIVAGDIPARVVYEDEDVLAFLDANPLAPGHTLVIPKTHYETLDEVPPEPGEMMFAAVHYLTPIVEDAVDADGSNIGFNNGAAAGQEVPHVHGHIVPRFEDDGGSPIHAVAGSPPDLDDDELDALADDIADAAGDHTPD</sequence>
<evidence type="ECO:0000259" key="5">
    <source>
        <dbReference type="PROSITE" id="PS51084"/>
    </source>
</evidence>
<dbReference type="AlphaFoldDB" id="A0AAV3T0F3"/>
<feature type="active site" description="Tele-AMP-histidine intermediate" evidence="1">
    <location>
        <position position="99"/>
    </location>
</feature>
<evidence type="ECO:0000256" key="2">
    <source>
        <dbReference type="PIRSR" id="PIRSR601310-3"/>
    </source>
</evidence>
<dbReference type="SUPFAM" id="SSF54197">
    <property type="entry name" value="HIT-like"/>
    <property type="match status" value="1"/>
</dbReference>
<accession>A0AAV3T0F3</accession>
<dbReference type="Pfam" id="PF01230">
    <property type="entry name" value="HIT"/>
    <property type="match status" value="1"/>
</dbReference>
<dbReference type="InterPro" id="IPR001310">
    <property type="entry name" value="Histidine_triad_HIT"/>
</dbReference>
<dbReference type="InterPro" id="IPR036265">
    <property type="entry name" value="HIT-like_sf"/>
</dbReference>
<organism evidence="6 7">
    <name type="scientific">Salarchaeum japonicum</name>
    <dbReference type="NCBI Taxonomy" id="555573"/>
    <lineage>
        <taxon>Archaea</taxon>
        <taxon>Methanobacteriati</taxon>
        <taxon>Methanobacteriota</taxon>
        <taxon>Stenosarchaea group</taxon>
        <taxon>Halobacteria</taxon>
        <taxon>Halobacteriales</taxon>
        <taxon>Halobacteriaceae</taxon>
    </lineage>
</organism>
<dbReference type="EMBL" id="BAAADU010000002">
    <property type="protein sequence ID" value="GAA0648997.1"/>
    <property type="molecule type" value="Genomic_DNA"/>
</dbReference>
<dbReference type="InterPro" id="IPR011146">
    <property type="entry name" value="HIT-like"/>
</dbReference>
<reference evidence="6 7" key="1">
    <citation type="journal article" date="2019" name="Int. J. Syst. Evol. Microbiol.">
        <title>The Global Catalogue of Microorganisms (GCM) 10K type strain sequencing project: providing services to taxonomists for standard genome sequencing and annotation.</title>
        <authorList>
            <consortium name="The Broad Institute Genomics Platform"/>
            <consortium name="The Broad Institute Genome Sequencing Center for Infectious Disease"/>
            <person name="Wu L."/>
            <person name="Ma J."/>
        </authorList>
    </citation>
    <scope>NUCLEOTIDE SEQUENCE [LARGE SCALE GENOMIC DNA]</scope>
    <source>
        <strain evidence="6 7">JCM 16327</strain>
    </source>
</reference>
<evidence type="ECO:0000256" key="3">
    <source>
        <dbReference type="PROSITE-ProRule" id="PRU00464"/>
    </source>
</evidence>
<proteinExistence type="predicted"/>
<evidence type="ECO:0000256" key="1">
    <source>
        <dbReference type="PIRSR" id="PIRSR601310-1"/>
    </source>
</evidence>
<dbReference type="GO" id="GO:0003824">
    <property type="term" value="F:catalytic activity"/>
    <property type="evidence" value="ECO:0007669"/>
    <property type="project" value="InterPro"/>
</dbReference>
<protein>
    <submittedName>
        <fullName evidence="6">HIT family protein</fullName>
    </submittedName>
</protein>
<name>A0AAV3T0F3_9EURY</name>
<feature type="region of interest" description="Disordered" evidence="4">
    <location>
        <begin position="102"/>
        <end position="128"/>
    </location>
</feature>
<gene>
    <name evidence="6" type="ORF">GCM10009019_09560</name>
</gene>
<dbReference type="PRINTS" id="PR00332">
    <property type="entry name" value="HISTRIAD"/>
</dbReference>
<dbReference type="InterPro" id="IPR039384">
    <property type="entry name" value="HINT"/>
</dbReference>
<evidence type="ECO:0000313" key="6">
    <source>
        <dbReference type="EMBL" id="GAA0648997.1"/>
    </source>
</evidence>
<dbReference type="Gene3D" id="3.30.428.10">
    <property type="entry name" value="HIT-like"/>
    <property type="match status" value="1"/>
</dbReference>
<comment type="caution">
    <text evidence="6">The sequence shown here is derived from an EMBL/GenBank/DDBJ whole genome shotgun (WGS) entry which is preliminary data.</text>
</comment>
<dbReference type="GeneID" id="68571918"/>
<feature type="short sequence motif" description="Histidine triad motif" evidence="2 3">
    <location>
        <begin position="97"/>
        <end position="101"/>
    </location>
</feature>
<dbReference type="PROSITE" id="PS51084">
    <property type="entry name" value="HIT_2"/>
    <property type="match status" value="1"/>
</dbReference>
<evidence type="ECO:0000256" key="4">
    <source>
        <dbReference type="SAM" id="MobiDB-lite"/>
    </source>
</evidence>
<dbReference type="Proteomes" id="UP001500194">
    <property type="component" value="Unassembled WGS sequence"/>
</dbReference>
<evidence type="ECO:0000313" key="7">
    <source>
        <dbReference type="Proteomes" id="UP001500194"/>
    </source>
</evidence>
<keyword evidence="7" id="KW-1185">Reference proteome</keyword>